<dbReference type="SUPFAM" id="SSF48150">
    <property type="entry name" value="DNA-glycosylase"/>
    <property type="match status" value="1"/>
</dbReference>
<dbReference type="GO" id="GO:0000701">
    <property type="term" value="F:purine-specific mismatch base pair DNA N-glycosylase activity"/>
    <property type="evidence" value="ECO:0007669"/>
    <property type="project" value="UniProtKB-EC"/>
</dbReference>
<gene>
    <name evidence="16" type="ORF">E3D00_04585</name>
</gene>
<dbReference type="GO" id="GO:0034039">
    <property type="term" value="F:8-oxo-7,8-dihydroguanine DNA N-glycosylase activity"/>
    <property type="evidence" value="ECO:0007669"/>
    <property type="project" value="TreeGrafter"/>
</dbReference>
<dbReference type="InterPro" id="IPR011257">
    <property type="entry name" value="DNA_glycosylase"/>
</dbReference>
<dbReference type="CDD" id="cd00056">
    <property type="entry name" value="ENDO3c"/>
    <property type="match status" value="1"/>
</dbReference>
<name>A0A4Y6UKK7_9PROT</name>
<keyword evidence="7" id="KW-0479">Metal-binding</keyword>
<dbReference type="Gene3D" id="1.10.1670.10">
    <property type="entry name" value="Helix-hairpin-Helix base-excision DNA repair enzymes (C-terminal)"/>
    <property type="match status" value="1"/>
</dbReference>
<feature type="domain" description="HhH-GPD" evidence="15">
    <location>
        <begin position="40"/>
        <end position="191"/>
    </location>
</feature>
<keyword evidence="9" id="KW-0378">Hydrolase</keyword>
<evidence type="ECO:0000259" key="15">
    <source>
        <dbReference type="SMART" id="SM00478"/>
    </source>
</evidence>
<dbReference type="Pfam" id="PF00633">
    <property type="entry name" value="HHH"/>
    <property type="match status" value="1"/>
</dbReference>
<keyword evidence="12" id="KW-0234">DNA repair</keyword>
<dbReference type="RefSeq" id="WP_141460358.1">
    <property type="nucleotide sequence ID" value="NZ_CP038141.1"/>
</dbReference>
<keyword evidence="17" id="KW-1185">Reference proteome</keyword>
<dbReference type="GO" id="GO:0006284">
    <property type="term" value="P:base-excision repair"/>
    <property type="evidence" value="ECO:0007669"/>
    <property type="project" value="UniProtKB-UniRule"/>
</dbReference>
<evidence type="ECO:0000256" key="3">
    <source>
        <dbReference type="ARBA" id="ARBA00008343"/>
    </source>
</evidence>
<dbReference type="Gene3D" id="3.90.79.10">
    <property type="entry name" value="Nucleoside Triphosphate Pyrophosphohydrolase"/>
    <property type="match status" value="1"/>
</dbReference>
<dbReference type="AlphaFoldDB" id="A0A4Y6UKK7"/>
<dbReference type="InterPro" id="IPR029119">
    <property type="entry name" value="MutY_C"/>
</dbReference>
<dbReference type="GO" id="GO:0051539">
    <property type="term" value="F:4 iron, 4 sulfur cluster binding"/>
    <property type="evidence" value="ECO:0007669"/>
    <property type="project" value="UniProtKB-UniRule"/>
</dbReference>
<comment type="function">
    <text evidence="2">Adenine glycosylase active on G-A mispairs. MutY also corrects error-prone DNA synthesis past GO lesions which are due to the oxidatively damaged form of guanine: 7,8-dihydro-8-oxoguanine (8-oxo-dGTP).</text>
</comment>
<evidence type="ECO:0000256" key="10">
    <source>
        <dbReference type="ARBA" id="ARBA00023004"/>
    </source>
</evidence>
<dbReference type="PROSITE" id="PS01155">
    <property type="entry name" value="ENDONUCLEASE_III_2"/>
    <property type="match status" value="1"/>
</dbReference>
<accession>A0A4Y6UKK7</accession>
<evidence type="ECO:0000313" key="16">
    <source>
        <dbReference type="EMBL" id="QDH16921.1"/>
    </source>
</evidence>
<protein>
    <recommendedName>
        <fullName evidence="5 14">Adenine DNA glycosylase</fullName>
        <ecNumber evidence="4 14">3.2.2.31</ecNumber>
    </recommendedName>
</protein>
<proteinExistence type="inferred from homology"/>
<dbReference type="InterPro" id="IPR023170">
    <property type="entry name" value="HhH_base_excis_C"/>
</dbReference>
<keyword evidence="6" id="KW-0004">4Fe-4S</keyword>
<dbReference type="Pfam" id="PF00730">
    <property type="entry name" value="HhH-GPD"/>
    <property type="match status" value="1"/>
</dbReference>
<dbReference type="InterPro" id="IPR000445">
    <property type="entry name" value="HhH_motif"/>
</dbReference>
<dbReference type="GO" id="GO:0032357">
    <property type="term" value="F:oxidized purine DNA binding"/>
    <property type="evidence" value="ECO:0007669"/>
    <property type="project" value="TreeGrafter"/>
</dbReference>
<keyword evidence="8 14" id="KW-0227">DNA damage</keyword>
<evidence type="ECO:0000256" key="1">
    <source>
        <dbReference type="ARBA" id="ARBA00000843"/>
    </source>
</evidence>
<dbReference type="GO" id="GO:0035485">
    <property type="term" value="F:adenine/guanine mispair binding"/>
    <property type="evidence" value="ECO:0007669"/>
    <property type="project" value="TreeGrafter"/>
</dbReference>
<dbReference type="EC" id="3.2.2.31" evidence="4 14"/>
<evidence type="ECO:0000256" key="6">
    <source>
        <dbReference type="ARBA" id="ARBA00022485"/>
    </source>
</evidence>
<dbReference type="CDD" id="cd03431">
    <property type="entry name" value="NUDIX_DNA_Glycosylase_C-MutY"/>
    <property type="match status" value="1"/>
</dbReference>
<dbReference type="InterPro" id="IPR044298">
    <property type="entry name" value="MIG/MutY"/>
</dbReference>
<dbReference type="KEGG" id="ssam:E3D00_04585"/>
<evidence type="ECO:0000256" key="2">
    <source>
        <dbReference type="ARBA" id="ARBA00002933"/>
    </source>
</evidence>
<dbReference type="Proteomes" id="UP000316313">
    <property type="component" value="Chromosome"/>
</dbReference>
<comment type="catalytic activity">
    <reaction evidence="1 14">
        <text>Hydrolyzes free adenine bases from 7,8-dihydro-8-oxoguanine:adenine mismatched double-stranded DNA, leaving an apurinic site.</text>
        <dbReference type="EC" id="3.2.2.31"/>
    </reaction>
</comment>
<keyword evidence="11" id="KW-0411">Iron-sulfur</keyword>
<evidence type="ECO:0000256" key="8">
    <source>
        <dbReference type="ARBA" id="ARBA00022763"/>
    </source>
</evidence>
<dbReference type="PANTHER" id="PTHR42944:SF1">
    <property type="entry name" value="ADENINE DNA GLYCOSYLASE"/>
    <property type="match status" value="1"/>
</dbReference>
<comment type="similarity">
    <text evidence="3 14">Belongs to the Nth/MutY family.</text>
</comment>
<dbReference type="SMART" id="SM00478">
    <property type="entry name" value="ENDO3c"/>
    <property type="match status" value="1"/>
</dbReference>
<evidence type="ECO:0000256" key="7">
    <source>
        <dbReference type="ARBA" id="ARBA00022723"/>
    </source>
</evidence>
<dbReference type="Pfam" id="PF14815">
    <property type="entry name" value="NUDIX_4"/>
    <property type="match status" value="1"/>
</dbReference>
<evidence type="ECO:0000256" key="11">
    <source>
        <dbReference type="ARBA" id="ARBA00023014"/>
    </source>
</evidence>
<evidence type="ECO:0000313" key="17">
    <source>
        <dbReference type="Proteomes" id="UP000316313"/>
    </source>
</evidence>
<comment type="cofactor">
    <cofactor evidence="14">
        <name>[4Fe-4S] cluster</name>
        <dbReference type="ChEBI" id="CHEBI:49883"/>
    </cofactor>
    <text evidence="14">Binds 1 [4Fe-4S] cluster.</text>
</comment>
<dbReference type="OrthoDB" id="9802365at2"/>
<organism evidence="16 17">
    <name type="scientific">Swingsia samuiensis</name>
    <dbReference type="NCBI Taxonomy" id="1293412"/>
    <lineage>
        <taxon>Bacteria</taxon>
        <taxon>Pseudomonadati</taxon>
        <taxon>Pseudomonadota</taxon>
        <taxon>Alphaproteobacteria</taxon>
        <taxon>Acetobacterales</taxon>
        <taxon>Acetobacteraceae</taxon>
        <taxon>Swingsia</taxon>
    </lineage>
</organism>
<dbReference type="PANTHER" id="PTHR42944">
    <property type="entry name" value="ADENINE DNA GLYCOSYLASE"/>
    <property type="match status" value="1"/>
</dbReference>
<dbReference type="EMBL" id="CP038141">
    <property type="protein sequence ID" value="QDH16921.1"/>
    <property type="molecule type" value="Genomic_DNA"/>
</dbReference>
<reference evidence="16 17" key="1">
    <citation type="submission" date="2019-03" db="EMBL/GenBank/DDBJ databases">
        <title>The complete genome sequence of Swingsia samuiensis NBRC107927(T).</title>
        <authorList>
            <person name="Chua K.-O."/>
            <person name="Chan K.-G."/>
            <person name="See-Too W.-S."/>
        </authorList>
    </citation>
    <scope>NUCLEOTIDE SEQUENCE [LARGE SCALE GENOMIC DNA]</scope>
    <source>
        <strain evidence="16 17">AH83</strain>
    </source>
</reference>
<evidence type="ECO:0000256" key="14">
    <source>
        <dbReference type="RuleBase" id="RU365096"/>
    </source>
</evidence>
<sequence length="353" mass="39403">MTHSSSDLLHWYDQHRRSLPWRFLPGEKPDPYHVWLSEIMLQQTTVKTVEAYYKRFLKKYPSIHELAAAPLEDILQLWAGLGYYARARNLHACAKVVSELGSFPSSVTELIKLPGIGKYTANAIASIAFGVPVVPVDGNVERITSRVFAITAPLPQSRSHIAEKASSLNNSDPARKHPSDFSQALFDLGATICTPKNPSCLMCPWQSSCQGHKQGIAASLPKKTAKKPKPIRYGVYFIAQRANDTFLLRQRPPKGLLACMDEPPGTEWRTETWEQTEALKNAPFLSSWTFSGKITHIFSHFTLLIDVYVTNVPERSNTLIDPVFGAFRPLETAALPGVIQKCFTLVGVDVEKQ</sequence>
<dbReference type="SUPFAM" id="SSF55811">
    <property type="entry name" value="Nudix"/>
    <property type="match status" value="1"/>
</dbReference>
<dbReference type="GO" id="GO:0006298">
    <property type="term" value="P:mismatch repair"/>
    <property type="evidence" value="ECO:0007669"/>
    <property type="project" value="TreeGrafter"/>
</dbReference>
<dbReference type="FunFam" id="1.10.340.30:FF:000002">
    <property type="entry name" value="Adenine DNA glycosylase"/>
    <property type="match status" value="1"/>
</dbReference>
<dbReference type="Gene3D" id="1.10.340.30">
    <property type="entry name" value="Hypothetical protein, domain 2"/>
    <property type="match status" value="1"/>
</dbReference>
<evidence type="ECO:0000256" key="5">
    <source>
        <dbReference type="ARBA" id="ARBA00022023"/>
    </source>
</evidence>
<evidence type="ECO:0000256" key="9">
    <source>
        <dbReference type="ARBA" id="ARBA00022801"/>
    </source>
</evidence>
<dbReference type="GO" id="GO:0046872">
    <property type="term" value="F:metal ion binding"/>
    <property type="evidence" value="ECO:0007669"/>
    <property type="project" value="UniProtKB-UniRule"/>
</dbReference>
<dbReference type="InterPro" id="IPR003265">
    <property type="entry name" value="HhH-GPD_domain"/>
</dbReference>
<evidence type="ECO:0000256" key="4">
    <source>
        <dbReference type="ARBA" id="ARBA00012045"/>
    </source>
</evidence>
<dbReference type="InterPro" id="IPR015797">
    <property type="entry name" value="NUDIX_hydrolase-like_dom_sf"/>
</dbReference>
<evidence type="ECO:0000256" key="12">
    <source>
        <dbReference type="ARBA" id="ARBA00023204"/>
    </source>
</evidence>
<keyword evidence="13 14" id="KW-0326">Glycosidase</keyword>
<evidence type="ECO:0000256" key="13">
    <source>
        <dbReference type="ARBA" id="ARBA00023295"/>
    </source>
</evidence>
<keyword evidence="10 14" id="KW-0408">Iron</keyword>
<dbReference type="InterPro" id="IPR004036">
    <property type="entry name" value="Endonuclease-III-like_CS2"/>
</dbReference>